<feature type="compositionally biased region" description="Polar residues" evidence="19">
    <location>
        <begin position="229"/>
        <end position="247"/>
    </location>
</feature>
<evidence type="ECO:0000313" key="22">
    <source>
        <dbReference type="Ensembl" id="ENSCPBP00000028093.1"/>
    </source>
</evidence>
<evidence type="ECO:0000256" key="12">
    <source>
        <dbReference type="ARBA" id="ARBA00022729"/>
    </source>
</evidence>
<comment type="similarity">
    <text evidence="8">Belongs to the podocalyxin family.</text>
</comment>
<feature type="compositionally biased region" description="Low complexity" evidence="19">
    <location>
        <begin position="291"/>
        <end position="305"/>
    </location>
</feature>
<accession>A0A8C3I4R5</accession>
<evidence type="ECO:0000256" key="18">
    <source>
        <dbReference type="ARBA" id="ARBA00031141"/>
    </source>
</evidence>
<evidence type="ECO:0000256" key="9">
    <source>
        <dbReference type="ARBA" id="ARBA00017371"/>
    </source>
</evidence>
<dbReference type="GeneTree" id="ENSGT00730000111314"/>
<evidence type="ECO:0000256" key="16">
    <source>
        <dbReference type="ARBA" id="ARBA00023180"/>
    </source>
</evidence>
<dbReference type="GO" id="GO:0016324">
    <property type="term" value="C:apical plasma membrane"/>
    <property type="evidence" value="ECO:0007669"/>
    <property type="project" value="UniProtKB-SubCell"/>
</dbReference>
<keyword evidence="23" id="KW-1185">Reference proteome</keyword>
<proteinExistence type="inferred from homology"/>
<sequence length="541" mass="55598">MRCPLLLLVLLCCRGDVIAQSDMTAASTTSAPSANASSQGSQPPTETTGAPTPTQTLTPTKADTSPSSGPGILPAASTSTNALSGASTLLPTTSGTPGSASVPSFTGAGTSPGTVPPSPAGAPSHTNATTLTPATPLSPATTLTPADTSTLPTKASATSQSTAAITTSSADSLTVGAPSSPAAPVVHTLSSAATPSSMATPAAHTAVTPSSTIATDVPSSADTGLAAACSSQKPQTTETTTGSSLGVNTDKERTTQNQPVKPVATTESATKPTEAAVATTQQSGVVLQPPASSSGTVISIITSASPSRHTPAPSRESKPSDSPPPNKIVCEDRNLSNDSAIILTPNKPIHCDSPVDPSLHNMLCKAVKATFNQSRDICTVNLIATGNPPNRIAVLGVSVQTKAVPKELFELLGTKKGEFQQLGIGNVTYADKRLEEENEDRFSMPLIITIVCMACSLLLVAAIYGCCHQRVARRKDQQRLTEELQTMENGYHDNPTLEVMETSSEMQEKKVNLNGELGDSWIVPMDNLTKEELEGEEDTHL</sequence>
<dbReference type="InterPro" id="IPR013836">
    <property type="entry name" value="CD34/Podocalyxin"/>
</dbReference>
<keyword evidence="12 21" id="KW-0732">Signal</keyword>
<dbReference type="GO" id="GO:0045121">
    <property type="term" value="C:membrane raft"/>
    <property type="evidence" value="ECO:0007669"/>
    <property type="project" value="UniProtKB-SubCell"/>
</dbReference>
<comment type="subcellular location">
    <subcellularLocation>
        <location evidence="2">Apical cell membrane</location>
    </subcellularLocation>
    <subcellularLocation>
        <location evidence="6">Cell projection</location>
        <location evidence="6">Filopodium</location>
    </subcellularLocation>
    <subcellularLocation>
        <location evidence="7">Cell projection</location>
        <location evidence="7">Lamellipodium</location>
    </subcellularLocation>
    <subcellularLocation>
        <location evidence="1">Cell projection</location>
        <location evidence="1">Microvillus</location>
    </subcellularLocation>
    <subcellularLocation>
        <location evidence="4">Cell projection</location>
        <location evidence="4">Ruffle</location>
    </subcellularLocation>
    <subcellularLocation>
        <location evidence="3">Membrane raft</location>
    </subcellularLocation>
    <subcellularLocation>
        <location evidence="5">Membrane</location>
        <topology evidence="5">Single-pass type I membrane protein</topology>
    </subcellularLocation>
</comment>
<dbReference type="Proteomes" id="UP000694380">
    <property type="component" value="Unplaced"/>
</dbReference>
<feature type="compositionally biased region" description="Low complexity" evidence="19">
    <location>
        <begin position="28"/>
        <end position="60"/>
    </location>
</feature>
<evidence type="ECO:0000256" key="17">
    <source>
        <dbReference type="ARBA" id="ARBA00023273"/>
    </source>
</evidence>
<evidence type="ECO:0000256" key="19">
    <source>
        <dbReference type="SAM" id="MobiDB-lite"/>
    </source>
</evidence>
<feature type="chain" id="PRO_5043949800" description="Podocalyxin" evidence="21">
    <location>
        <begin position="20"/>
        <end position="541"/>
    </location>
</feature>
<dbReference type="GO" id="GO:0001726">
    <property type="term" value="C:ruffle"/>
    <property type="evidence" value="ECO:0007669"/>
    <property type="project" value="UniProtKB-SubCell"/>
</dbReference>
<dbReference type="InterPro" id="IPR017403">
    <property type="entry name" value="PODXL"/>
</dbReference>
<name>A0A8C3I4R5_CHRPI</name>
<dbReference type="OrthoDB" id="9948358at2759"/>
<evidence type="ECO:0000256" key="8">
    <source>
        <dbReference type="ARBA" id="ARBA00007029"/>
    </source>
</evidence>
<keyword evidence="13" id="KW-0130">Cell adhesion</keyword>
<keyword evidence="17" id="KW-0966">Cell projection</keyword>
<evidence type="ECO:0000313" key="23">
    <source>
        <dbReference type="Proteomes" id="UP000694380"/>
    </source>
</evidence>
<dbReference type="GO" id="GO:0030175">
    <property type="term" value="C:filopodium"/>
    <property type="evidence" value="ECO:0007669"/>
    <property type="project" value="UniProtKB-SubCell"/>
</dbReference>
<feature type="compositionally biased region" description="Low complexity" evidence="19">
    <location>
        <begin position="128"/>
        <end position="162"/>
    </location>
</feature>
<evidence type="ECO:0000256" key="21">
    <source>
        <dbReference type="SAM" id="SignalP"/>
    </source>
</evidence>
<protein>
    <recommendedName>
        <fullName evidence="9">Podocalyxin</fullName>
    </recommendedName>
    <alternativeName>
        <fullName evidence="18">Podocalyxin-like protein 1</fullName>
    </alternativeName>
</protein>
<dbReference type="GO" id="GO:0016477">
    <property type="term" value="P:cell migration"/>
    <property type="evidence" value="ECO:0007669"/>
    <property type="project" value="InterPro"/>
</dbReference>
<evidence type="ECO:0000256" key="7">
    <source>
        <dbReference type="ARBA" id="ARBA00004510"/>
    </source>
</evidence>
<feature type="compositionally biased region" description="Low complexity" evidence="19">
    <location>
        <begin position="195"/>
        <end position="206"/>
    </location>
</feature>
<organism evidence="22 23">
    <name type="scientific">Chrysemys picta bellii</name>
    <name type="common">Western painted turtle</name>
    <name type="synonym">Emys bellii</name>
    <dbReference type="NCBI Taxonomy" id="8478"/>
    <lineage>
        <taxon>Eukaryota</taxon>
        <taxon>Metazoa</taxon>
        <taxon>Chordata</taxon>
        <taxon>Craniata</taxon>
        <taxon>Vertebrata</taxon>
        <taxon>Euteleostomi</taxon>
        <taxon>Archelosauria</taxon>
        <taxon>Testudinata</taxon>
        <taxon>Testudines</taxon>
        <taxon>Cryptodira</taxon>
        <taxon>Durocryptodira</taxon>
        <taxon>Testudinoidea</taxon>
        <taxon>Emydidae</taxon>
        <taxon>Chrysemys</taxon>
    </lineage>
</organism>
<dbReference type="Ensembl" id="ENSCPBT00000033091.1">
    <property type="protein sequence ID" value="ENSCPBP00000028093.1"/>
    <property type="gene ID" value="ENSCPBG00000019867.1"/>
</dbReference>
<evidence type="ECO:0000256" key="11">
    <source>
        <dbReference type="ARBA" id="ARBA00022692"/>
    </source>
</evidence>
<evidence type="ECO:0000256" key="15">
    <source>
        <dbReference type="ARBA" id="ARBA00023136"/>
    </source>
</evidence>
<keyword evidence="15 20" id="KW-0472">Membrane</keyword>
<dbReference type="Pfam" id="PF06365">
    <property type="entry name" value="CD34_antigen"/>
    <property type="match status" value="1"/>
</dbReference>
<feature type="signal peptide" evidence="21">
    <location>
        <begin position="1"/>
        <end position="19"/>
    </location>
</feature>
<dbReference type="GO" id="GO:0033634">
    <property type="term" value="P:positive regulation of cell-cell adhesion mediated by integrin"/>
    <property type="evidence" value="ECO:0007669"/>
    <property type="project" value="TreeGrafter"/>
</dbReference>
<reference evidence="22" key="1">
    <citation type="submission" date="2025-08" db="UniProtKB">
        <authorList>
            <consortium name="Ensembl"/>
        </authorList>
    </citation>
    <scope>IDENTIFICATION</scope>
</reference>
<keyword evidence="11 20" id="KW-0812">Transmembrane</keyword>
<evidence type="ECO:0000256" key="1">
    <source>
        <dbReference type="ARBA" id="ARBA00004105"/>
    </source>
</evidence>
<dbReference type="GO" id="GO:0007155">
    <property type="term" value="P:cell adhesion"/>
    <property type="evidence" value="ECO:0007669"/>
    <property type="project" value="UniProtKB-KW"/>
</dbReference>
<evidence type="ECO:0000256" key="6">
    <source>
        <dbReference type="ARBA" id="ARBA00004486"/>
    </source>
</evidence>
<evidence type="ECO:0000256" key="13">
    <source>
        <dbReference type="ARBA" id="ARBA00022889"/>
    </source>
</evidence>
<feature type="compositionally biased region" description="Polar residues" evidence="19">
    <location>
        <begin position="76"/>
        <end position="113"/>
    </location>
</feature>
<dbReference type="PANTHER" id="PTHR12067:SF5">
    <property type="entry name" value="PODOCALYXIN"/>
    <property type="match status" value="1"/>
</dbReference>
<evidence type="ECO:0000256" key="2">
    <source>
        <dbReference type="ARBA" id="ARBA00004221"/>
    </source>
</evidence>
<dbReference type="GO" id="GO:0031528">
    <property type="term" value="C:microvillus membrane"/>
    <property type="evidence" value="ECO:0007669"/>
    <property type="project" value="TreeGrafter"/>
</dbReference>
<evidence type="ECO:0000256" key="3">
    <source>
        <dbReference type="ARBA" id="ARBA00004285"/>
    </source>
</evidence>
<feature type="region of interest" description="Disordered" evidence="19">
    <location>
        <begin position="28"/>
        <end position="162"/>
    </location>
</feature>
<keyword evidence="14 20" id="KW-1133">Transmembrane helix</keyword>
<evidence type="ECO:0000256" key="10">
    <source>
        <dbReference type="ARBA" id="ARBA00022475"/>
    </source>
</evidence>
<dbReference type="PANTHER" id="PTHR12067">
    <property type="entry name" value="PODOCALYXIN"/>
    <property type="match status" value="1"/>
</dbReference>
<evidence type="ECO:0000256" key="4">
    <source>
        <dbReference type="ARBA" id="ARBA00004466"/>
    </source>
</evidence>
<feature type="compositionally biased region" description="Polar residues" evidence="19">
    <location>
        <begin position="255"/>
        <end position="271"/>
    </location>
</feature>
<evidence type="ECO:0000256" key="5">
    <source>
        <dbReference type="ARBA" id="ARBA00004479"/>
    </source>
</evidence>
<dbReference type="GO" id="GO:0022408">
    <property type="term" value="P:negative regulation of cell-cell adhesion"/>
    <property type="evidence" value="ECO:0007669"/>
    <property type="project" value="TreeGrafter"/>
</dbReference>
<evidence type="ECO:0000256" key="14">
    <source>
        <dbReference type="ARBA" id="ARBA00022989"/>
    </source>
</evidence>
<feature type="compositionally biased region" description="Polar residues" evidence="19">
    <location>
        <begin position="207"/>
        <end position="222"/>
    </location>
</feature>
<keyword evidence="16" id="KW-0325">Glycoprotein</keyword>
<feature type="transmembrane region" description="Helical" evidence="20">
    <location>
        <begin position="442"/>
        <end position="467"/>
    </location>
</feature>
<dbReference type="AlphaFoldDB" id="A0A8C3I4R5"/>
<reference evidence="22" key="2">
    <citation type="submission" date="2025-09" db="UniProtKB">
        <authorList>
            <consortium name="Ensembl"/>
        </authorList>
    </citation>
    <scope>IDENTIFICATION</scope>
</reference>
<evidence type="ECO:0000256" key="20">
    <source>
        <dbReference type="SAM" id="Phobius"/>
    </source>
</evidence>
<dbReference type="GO" id="GO:0030027">
    <property type="term" value="C:lamellipodium"/>
    <property type="evidence" value="ECO:0007669"/>
    <property type="project" value="UniProtKB-SubCell"/>
</dbReference>
<feature type="region of interest" description="Disordered" evidence="19">
    <location>
        <begin position="195"/>
        <end position="327"/>
    </location>
</feature>
<keyword evidence="10" id="KW-1003">Cell membrane</keyword>
<dbReference type="GO" id="GO:0032534">
    <property type="term" value="P:regulation of microvillus assembly"/>
    <property type="evidence" value="ECO:0007669"/>
    <property type="project" value="TreeGrafter"/>
</dbReference>